<dbReference type="InterPro" id="IPR000551">
    <property type="entry name" value="MerR-type_HTH_dom"/>
</dbReference>
<dbReference type="PROSITE" id="PS00552">
    <property type="entry name" value="HTH_MERR_1"/>
    <property type="match status" value="1"/>
</dbReference>
<keyword evidence="8" id="KW-1185">Reference proteome</keyword>
<dbReference type="Gene3D" id="1.10.1660.10">
    <property type="match status" value="1"/>
</dbReference>
<dbReference type="GO" id="GO:0003700">
    <property type="term" value="F:DNA-binding transcription factor activity"/>
    <property type="evidence" value="ECO:0007669"/>
    <property type="project" value="InterPro"/>
</dbReference>
<name>A0A6J4EB64_9PSED</name>
<dbReference type="InterPro" id="IPR047057">
    <property type="entry name" value="MerR_fam"/>
</dbReference>
<organism evidence="5 7">
    <name type="scientific">Pseudomonas tohonis</name>
    <dbReference type="NCBI Taxonomy" id="2725477"/>
    <lineage>
        <taxon>Bacteria</taxon>
        <taxon>Pseudomonadati</taxon>
        <taxon>Pseudomonadota</taxon>
        <taxon>Gammaproteobacteria</taxon>
        <taxon>Pseudomonadales</taxon>
        <taxon>Pseudomonadaceae</taxon>
        <taxon>Pseudomonas</taxon>
    </lineage>
</organism>
<evidence type="ECO:0000313" key="6">
    <source>
        <dbReference type="EMBL" id="GJN50607.1"/>
    </source>
</evidence>
<keyword evidence="2" id="KW-0238">DNA-binding</keyword>
<dbReference type="SMART" id="SM00422">
    <property type="entry name" value="HTH_MERR"/>
    <property type="match status" value="1"/>
</dbReference>
<dbReference type="Proteomes" id="UP001054892">
    <property type="component" value="Unassembled WGS sequence"/>
</dbReference>
<dbReference type="AlphaFoldDB" id="A0A6J4EB64"/>
<reference evidence="5 7" key="1">
    <citation type="submission" date="2020-05" db="EMBL/GenBank/DDBJ databases">
        <title>Characterization of novel class B3 metallo-beta-lactamase from novel Pseudomonas species.</title>
        <authorList>
            <person name="Yamada K."/>
            <person name="Aoki K."/>
            <person name="Ishii Y."/>
        </authorList>
    </citation>
    <scope>NUCLEOTIDE SEQUENCE [LARGE SCALE GENOMIC DNA]</scope>
    <source>
        <strain evidence="5 7">TUM18999</strain>
        <strain evidence="6 8">TUM20286</strain>
    </source>
</reference>
<evidence type="ECO:0000256" key="1">
    <source>
        <dbReference type="ARBA" id="ARBA00023015"/>
    </source>
</evidence>
<dbReference type="Proteomes" id="UP000509383">
    <property type="component" value="Chromosome"/>
</dbReference>
<dbReference type="SUPFAM" id="SSF46955">
    <property type="entry name" value="Putative DNA-binding domain"/>
    <property type="match status" value="1"/>
</dbReference>
<evidence type="ECO:0000313" key="5">
    <source>
        <dbReference type="EMBL" id="BCG26658.1"/>
    </source>
</evidence>
<dbReference type="PROSITE" id="PS50937">
    <property type="entry name" value="HTH_MERR_2"/>
    <property type="match status" value="1"/>
</dbReference>
<dbReference type="GO" id="GO:0003677">
    <property type="term" value="F:DNA binding"/>
    <property type="evidence" value="ECO:0007669"/>
    <property type="project" value="UniProtKB-KW"/>
</dbReference>
<dbReference type="PRINTS" id="PR00040">
    <property type="entry name" value="HTHMERR"/>
</dbReference>
<dbReference type="KEGG" id="ptw:TUM18999_48490"/>
<dbReference type="PANTHER" id="PTHR30204:SF94">
    <property type="entry name" value="HEAVY METAL-DEPENDENT TRANSCRIPTIONAL REGULATOR HI_0293-RELATED"/>
    <property type="match status" value="1"/>
</dbReference>
<evidence type="ECO:0000256" key="2">
    <source>
        <dbReference type="ARBA" id="ARBA00023125"/>
    </source>
</evidence>
<dbReference type="RefSeq" id="WP_173173052.1">
    <property type="nucleotide sequence ID" value="NZ_AP023189.1"/>
</dbReference>
<gene>
    <name evidence="5" type="ORF">TUM18999_48490</name>
    <name evidence="6" type="ORF">TUM20286_03590</name>
</gene>
<keyword evidence="1" id="KW-0805">Transcription regulation</keyword>
<proteinExistence type="predicted"/>
<feature type="domain" description="HTH merR-type" evidence="4">
    <location>
        <begin position="1"/>
        <end position="68"/>
    </location>
</feature>
<dbReference type="PANTHER" id="PTHR30204">
    <property type="entry name" value="REDOX-CYCLING DRUG-SENSING TRANSCRIPTIONAL ACTIVATOR SOXR"/>
    <property type="match status" value="1"/>
</dbReference>
<evidence type="ECO:0000256" key="3">
    <source>
        <dbReference type="ARBA" id="ARBA00023163"/>
    </source>
</evidence>
<dbReference type="Pfam" id="PF13411">
    <property type="entry name" value="MerR_1"/>
    <property type="match status" value="1"/>
</dbReference>
<dbReference type="InterPro" id="IPR009061">
    <property type="entry name" value="DNA-bd_dom_put_sf"/>
</dbReference>
<evidence type="ECO:0000259" key="4">
    <source>
        <dbReference type="PROSITE" id="PS50937"/>
    </source>
</evidence>
<evidence type="ECO:0000313" key="7">
    <source>
        <dbReference type="Proteomes" id="UP000509383"/>
    </source>
</evidence>
<sequence>MKIGKLAKRSGLAASRIRFYEASGLIRAQRLGNGYRDYPEETLHVLEIIGCGQQAGFSLEEMRSLMPGADLRIGDHDRLLAGLRAKVAEIEIVQQRLAQSRERLLQTIASIEGKPEGMDCAENAKRVMDQWRERNGKGTKEAAS</sequence>
<dbReference type="EMBL" id="BQKM01000001">
    <property type="protein sequence ID" value="GJN50607.1"/>
    <property type="molecule type" value="Genomic_DNA"/>
</dbReference>
<keyword evidence="3" id="KW-0804">Transcription</keyword>
<protein>
    <submittedName>
        <fullName evidence="5">Transcriptional regulator</fullName>
    </submittedName>
</protein>
<accession>A0A6J4EB64</accession>
<dbReference type="EMBL" id="AP023189">
    <property type="protein sequence ID" value="BCG26658.1"/>
    <property type="molecule type" value="Genomic_DNA"/>
</dbReference>
<evidence type="ECO:0000313" key="8">
    <source>
        <dbReference type="Proteomes" id="UP001054892"/>
    </source>
</evidence>